<evidence type="ECO:0000313" key="3">
    <source>
        <dbReference type="EMBL" id="ESK52528.1"/>
    </source>
</evidence>
<gene>
    <name evidence="3" type="ORF">P255_00680</name>
</gene>
<dbReference type="AlphaFoldDB" id="V2UDG7"/>
<keyword evidence="2" id="KW-1133">Transmembrane helix</keyword>
<evidence type="ECO:0000256" key="1">
    <source>
        <dbReference type="SAM" id="MobiDB-lite"/>
    </source>
</evidence>
<organism evidence="3 4">
    <name type="scientific">Acinetobacter brisouii CIP 110357</name>
    <dbReference type="NCBI Taxonomy" id="1341683"/>
    <lineage>
        <taxon>Bacteria</taxon>
        <taxon>Pseudomonadati</taxon>
        <taxon>Pseudomonadota</taxon>
        <taxon>Gammaproteobacteria</taxon>
        <taxon>Moraxellales</taxon>
        <taxon>Moraxellaceae</taxon>
        <taxon>Acinetobacter</taxon>
    </lineage>
</organism>
<dbReference type="Proteomes" id="UP000018418">
    <property type="component" value="Unassembled WGS sequence"/>
</dbReference>
<dbReference type="EMBL" id="AYEU01000003">
    <property type="protein sequence ID" value="ESK52528.1"/>
    <property type="molecule type" value="Genomic_DNA"/>
</dbReference>
<dbReference type="OrthoDB" id="7067727at2"/>
<feature type="transmembrane region" description="Helical" evidence="2">
    <location>
        <begin position="51"/>
        <end position="71"/>
    </location>
</feature>
<sequence length="104" mass="11836">MLAGQTMDMPQAEMKHHHQVEMLAQKQEQSDSTEKIAEKVMKNCPLCSHGLSGGLLVLFSGICLLFILVLLKQLSTYISSRYQIQFYWRADYYIPPPQAPPLIP</sequence>
<keyword evidence="2" id="KW-0812">Transmembrane</keyword>
<keyword evidence="2" id="KW-0472">Membrane</keyword>
<reference evidence="3 4" key="1">
    <citation type="submission" date="2013-10" db="EMBL/GenBank/DDBJ databases">
        <title>The Genome Sequence of Acinetobacter brisouii CIP 110357.</title>
        <authorList>
            <consortium name="The Broad Institute Genomics Platform"/>
            <consortium name="The Broad Institute Genome Sequencing Center for Infectious Disease"/>
            <person name="Cerqueira G."/>
            <person name="Feldgarden M."/>
            <person name="Courvalin P."/>
            <person name="Grillot-Courvalin C."/>
            <person name="Clermont D."/>
            <person name="Rocha E."/>
            <person name="Yoon E.-J."/>
            <person name="Nemec A."/>
            <person name="Young S.K."/>
            <person name="Zeng Q."/>
            <person name="Gargeya S."/>
            <person name="Fitzgerald M."/>
            <person name="Abouelleil A."/>
            <person name="Alvarado L."/>
            <person name="Berlin A.M."/>
            <person name="Chapman S.B."/>
            <person name="Gainer-Dewar J."/>
            <person name="Goldberg J."/>
            <person name="Gnerre S."/>
            <person name="Griggs A."/>
            <person name="Gujja S."/>
            <person name="Hansen M."/>
            <person name="Howarth C."/>
            <person name="Imamovic A."/>
            <person name="Ireland A."/>
            <person name="Larimer J."/>
            <person name="McCowan C."/>
            <person name="Murphy C."/>
            <person name="Pearson M."/>
            <person name="Poon T.W."/>
            <person name="Priest M."/>
            <person name="Roberts A."/>
            <person name="Saif S."/>
            <person name="Shea T."/>
            <person name="Sykes S."/>
            <person name="Wortman J."/>
            <person name="Nusbaum C."/>
            <person name="Birren B."/>
        </authorList>
    </citation>
    <scope>NUCLEOTIDE SEQUENCE [LARGE SCALE GENOMIC DNA]</scope>
    <source>
        <strain evidence="3 4">CIP 110357</strain>
    </source>
</reference>
<accession>V2UDG7</accession>
<protein>
    <submittedName>
        <fullName evidence="3">Uncharacterized protein</fullName>
    </submittedName>
</protein>
<keyword evidence="4" id="KW-1185">Reference proteome</keyword>
<comment type="caution">
    <text evidence="3">The sequence shown here is derived from an EMBL/GenBank/DDBJ whole genome shotgun (WGS) entry which is preliminary data.</text>
</comment>
<evidence type="ECO:0000313" key="4">
    <source>
        <dbReference type="Proteomes" id="UP000018418"/>
    </source>
</evidence>
<proteinExistence type="predicted"/>
<name>V2UDG7_9GAMM</name>
<feature type="region of interest" description="Disordered" evidence="1">
    <location>
        <begin position="1"/>
        <end position="34"/>
    </location>
</feature>
<dbReference type="HOGENOM" id="CLU_2244059_0_0_6"/>
<evidence type="ECO:0000256" key="2">
    <source>
        <dbReference type="SAM" id="Phobius"/>
    </source>
</evidence>
<dbReference type="PATRIC" id="fig|1341683.3.peg.676"/>